<gene>
    <name evidence="2" type="ORF">S01H1_81049</name>
</gene>
<name>X0YZ74_9ZZZZ</name>
<evidence type="ECO:0000313" key="2">
    <source>
        <dbReference type="EMBL" id="GAG51767.1"/>
    </source>
</evidence>
<keyword evidence="1" id="KW-0472">Membrane</keyword>
<protein>
    <submittedName>
        <fullName evidence="2">Uncharacterized protein</fullName>
    </submittedName>
</protein>
<dbReference type="EMBL" id="BARS01054802">
    <property type="protein sequence ID" value="GAG51767.1"/>
    <property type="molecule type" value="Genomic_DNA"/>
</dbReference>
<keyword evidence="1" id="KW-0812">Transmembrane</keyword>
<feature type="non-terminal residue" evidence="2">
    <location>
        <position position="66"/>
    </location>
</feature>
<dbReference type="AlphaFoldDB" id="X0YZ74"/>
<feature type="transmembrane region" description="Helical" evidence="1">
    <location>
        <begin position="40"/>
        <end position="64"/>
    </location>
</feature>
<accession>X0YZ74</accession>
<sequence>MTEDKIKNLLQEADRMAGLPGPVSANLSAIVRRRAHRRHLLVSLTPPLAAAAVILIAAGIWSFVIR</sequence>
<reference evidence="2" key="1">
    <citation type="journal article" date="2014" name="Front. Microbiol.">
        <title>High frequency of phylogenetically diverse reductive dehalogenase-homologous genes in deep subseafloor sedimentary metagenomes.</title>
        <authorList>
            <person name="Kawai M."/>
            <person name="Futagami T."/>
            <person name="Toyoda A."/>
            <person name="Takaki Y."/>
            <person name="Nishi S."/>
            <person name="Hori S."/>
            <person name="Arai W."/>
            <person name="Tsubouchi T."/>
            <person name="Morono Y."/>
            <person name="Uchiyama I."/>
            <person name="Ito T."/>
            <person name="Fujiyama A."/>
            <person name="Inagaki F."/>
            <person name="Takami H."/>
        </authorList>
    </citation>
    <scope>NUCLEOTIDE SEQUENCE</scope>
    <source>
        <strain evidence="2">Expedition CK06-06</strain>
    </source>
</reference>
<proteinExistence type="predicted"/>
<evidence type="ECO:0000256" key="1">
    <source>
        <dbReference type="SAM" id="Phobius"/>
    </source>
</evidence>
<comment type="caution">
    <text evidence="2">The sequence shown here is derived from an EMBL/GenBank/DDBJ whole genome shotgun (WGS) entry which is preliminary data.</text>
</comment>
<organism evidence="2">
    <name type="scientific">marine sediment metagenome</name>
    <dbReference type="NCBI Taxonomy" id="412755"/>
    <lineage>
        <taxon>unclassified sequences</taxon>
        <taxon>metagenomes</taxon>
        <taxon>ecological metagenomes</taxon>
    </lineage>
</organism>
<keyword evidence="1" id="KW-1133">Transmembrane helix</keyword>